<evidence type="ECO:0000256" key="1">
    <source>
        <dbReference type="SAM" id="Coils"/>
    </source>
</evidence>
<evidence type="ECO:0000313" key="5">
    <source>
        <dbReference type="Proteomes" id="UP000085678"/>
    </source>
</evidence>
<dbReference type="PANTHER" id="PTHR15922:SF2">
    <property type="entry name" value="NBAS SUBUNIT OF NRZ TETHERING COMPLEX"/>
    <property type="match status" value="1"/>
</dbReference>
<dbReference type="InParanoid" id="A0A1S3JM80"/>
<gene>
    <name evidence="6" type="primary">LOC106174467</name>
</gene>
<dbReference type="SUPFAM" id="SSF50978">
    <property type="entry name" value="WD40 repeat-like"/>
    <property type="match status" value="1"/>
</dbReference>
<dbReference type="STRING" id="7574.A0A1S3JM80"/>
<keyword evidence="1" id="KW-0175">Coiled coil</keyword>
<feature type="coiled-coil region" evidence="1">
    <location>
        <begin position="856"/>
        <end position="891"/>
    </location>
</feature>
<dbReference type="InterPro" id="IPR036322">
    <property type="entry name" value="WD40_repeat_dom_sf"/>
</dbReference>
<name>A0A1S3JM80_LINAN</name>
<reference evidence="6" key="1">
    <citation type="submission" date="2025-08" db="UniProtKB">
        <authorList>
            <consortium name="RefSeq"/>
        </authorList>
    </citation>
    <scope>IDENTIFICATION</scope>
    <source>
        <tissue evidence="6">Gonads</tissue>
    </source>
</reference>
<dbReference type="KEGG" id="lak:106174467"/>
<feature type="coiled-coil region" evidence="1">
    <location>
        <begin position="643"/>
        <end position="670"/>
    </location>
</feature>
<dbReference type="Proteomes" id="UP000085678">
    <property type="component" value="Unplaced"/>
</dbReference>
<evidence type="ECO:0000259" key="4">
    <source>
        <dbReference type="Pfam" id="PF22913"/>
    </source>
</evidence>
<dbReference type="RefSeq" id="XP_013411493.1">
    <property type="nucleotide sequence ID" value="XM_013556039.2"/>
</dbReference>
<evidence type="ECO:0000313" key="6">
    <source>
        <dbReference type="RefSeq" id="XP_013411493.1"/>
    </source>
</evidence>
<dbReference type="InterPro" id="IPR029145">
    <property type="entry name" value="NBAS_N"/>
</dbReference>
<organism evidence="5 6">
    <name type="scientific">Lingula anatina</name>
    <name type="common">Brachiopod</name>
    <name type="synonym">Lingula unguis</name>
    <dbReference type="NCBI Taxonomy" id="7574"/>
    <lineage>
        <taxon>Eukaryota</taxon>
        <taxon>Metazoa</taxon>
        <taxon>Spiralia</taxon>
        <taxon>Lophotrochozoa</taxon>
        <taxon>Brachiopoda</taxon>
        <taxon>Linguliformea</taxon>
        <taxon>Lingulata</taxon>
        <taxon>Lingulida</taxon>
        <taxon>Linguloidea</taxon>
        <taxon>Lingulidae</taxon>
        <taxon>Lingula</taxon>
    </lineage>
</organism>
<dbReference type="InterPro" id="IPR054751">
    <property type="entry name" value="NBAS_C"/>
</dbReference>
<evidence type="ECO:0000256" key="2">
    <source>
        <dbReference type="SAM" id="MobiDB-lite"/>
    </source>
</evidence>
<keyword evidence="5" id="KW-1185">Reference proteome</keyword>
<feature type="region of interest" description="Disordered" evidence="2">
    <location>
        <begin position="1376"/>
        <end position="1395"/>
    </location>
</feature>
<proteinExistence type="predicted"/>
<dbReference type="GO" id="GO:0070939">
    <property type="term" value="C:Dsl1/NZR complex"/>
    <property type="evidence" value="ECO:0007669"/>
    <property type="project" value="TreeGrafter"/>
</dbReference>
<feature type="domain" description="Neuroblastoma-amplified sequence N-terminal" evidence="3">
    <location>
        <begin position="90"/>
        <end position="374"/>
    </location>
</feature>
<dbReference type="GeneID" id="106174467"/>
<dbReference type="GO" id="GO:0000149">
    <property type="term" value="F:SNARE binding"/>
    <property type="evidence" value="ECO:0007669"/>
    <property type="project" value="TreeGrafter"/>
</dbReference>
<protein>
    <submittedName>
        <fullName evidence="6">Neuroblastoma-amplified sequence-like</fullName>
    </submittedName>
</protein>
<dbReference type="Pfam" id="PF15492">
    <property type="entry name" value="Nbas_N"/>
    <property type="match status" value="1"/>
</dbReference>
<evidence type="ECO:0000259" key="3">
    <source>
        <dbReference type="Pfam" id="PF15492"/>
    </source>
</evidence>
<dbReference type="GO" id="GO:0006890">
    <property type="term" value="P:retrograde vesicle-mediated transport, Golgi to endoplasmic reticulum"/>
    <property type="evidence" value="ECO:0007669"/>
    <property type="project" value="TreeGrafter"/>
</dbReference>
<dbReference type="Pfam" id="PF22913">
    <property type="entry name" value="NBAS_11th"/>
    <property type="match status" value="1"/>
</dbReference>
<dbReference type="OrthoDB" id="19988at2759"/>
<feature type="domain" description="NBAS subunit of NRZ tethering complex C-terminal" evidence="4">
    <location>
        <begin position="1979"/>
        <end position="2102"/>
    </location>
</feature>
<sequence length="2357" mass="267815">MADDAEDEAASREENVLYDLTINAEWPQEPETISRNVKDKSQVSFPRRLASAAQRTAWTFLRTIGIPTRSSSPCSLPVGLVKLINRKLQWQIAVSSDGQQIAVLQDALIEIRTARDAFDSVLARCSISKDPHVQWRRLCWSMDGTMLAYADSLGNLHLFDEMGAELIYIPCKLPVNPKLPVDLSRAVAALIFTDYVPTSEWTAQLIVVNYQGSLRSLLVNGDSSKYKEDHTFSFSHYYPRGVGTVVYDSSHKLLVVGGCCTMDEDNPSLAEQQGITRWRILSGAPYYKMVTDYEQDIAMAQKKRKFFKKLKSFQFYGWYGDIQDSVYKMCLSPDTQLLVTIHHSGLLSLWEYPSLKLRRMWPLAEQPGNEEKNPIIVENLRFKRVSKDSTEQPNLLDVNWWSKEALILSRCSGAVTVSSANTLRNLLGTSPEWLEPSPQVSKAHDGGFLGLECECRYQSLKRRLVDDVAEVDDEYEDSEDEEDATIMTRTKKLIKGTLYYVTDNERFQPPKKRPKILSRTYRLVCLKSTTPEELYSRKIDNEEYGEALALAQAYGLDCDLVYQRQWRRTDVSVASIQDYLSKISKRAWVLHECLERVPQDIDAMKALLEYGLRGTDLEALLAIGKGEDGGRFILCDSDHMLPLEESYDDIETEERVKQEAQRKRREELLKQVDFTTLNLEQKELCRARLKLLQYLYRLSTYEEILGGPHQAEQHFDYTFFQKFRSQNIVEIAADYARATDKESLHIILTYHGVDTLPHRLAILSNFPETSSPHDYAELLPVVSNVEGEPEVEQWPQHEWRDQDWVESDACRPNIDPVLEDPGAFLYEDNLDLERFRGEQLTKGQVRDWYAYRACEIERWSRLVDNALEMVNQAMERNVEGLENLHDDLKNLELLVYDAHVDDSVTFDQFKKMTDIEKLRLLMSKSSEEMYEKNLKKWMLPFLKRCDRQKPGSTRELLEDYLVTMAKDDLTLCQKVFRSSMAHHETPIISEDEELLTVALKCIYSCERSDQRLLAVGILECLPARGSGKLSSKMNKIHDEVDMMERDLSAAEILERNNLPKTMSYIKSSQQDVEETKNLLTKLTRIAGRKTPRLTEIDWKKLLQDVLELQSRVYGCVSRDTCYEIFVESLLCSSHQGNIHLAGQYLEKSADEHASPRPSAPQTMSQYKLPYKTAIELVLQAAREYFDSSASLRDECMDLARSCLSLIGDRPPSIQEDLDLIAAIDLLNDLEVAALPLQVRLCKERLEFVEKAIQKKPTTYKNYNKLLKLGSLLRVSGRDKAEKEGRVLRLVTQAALRDKDFKLAHQLCRRMMESGYAAIWTECKALAEAEEFQDISAKAELLSFAVTHCSADMIEPILRAKCLLETKILYDTIQTQTHQETDSNKGTKATNHSPFSARGALQQTREILTSTSKTTKSLLTTFSDKQWWKSTLKNLDPQGGPSREMAQEVRNARMEKQGYHPFYEDCIENGHCDINAFNYKQFSMPKDNNPTTELSEILLRTAKLEETLTEGAVVKSSREVLLKLAKDAMSEDAALGLAYLFALSEITDADKCFTSLPQTAISLQLATYYYALQTYTKVQQAQGDIADQSPVYHQLPSEVVSNAVNFFNTYQGSEPLKAEVHELGKKLKSYNELLEDYVQAQTLKELGRGVDVTRFTKDNEYKQETILGLAMSLEHNVYQLAVSLAQKYDIPLWEVYMTHLEFLFTDSGLSTHDLEHEVQTKSILAVLVSKPVEFLERMQTYVYPSIRGSDHARLLCYYTMLSGCSGEEAMTPEVHVKLLKKIKPAAPGLDYKKLMDGNQKPLEIIKPILTSSNVHVIAKLAAKIPNQAGGYLQPSVVFCAWAIKLFWEGDQNAKKLPESKAEWLHRYESCSQYLEKMSPEDAIEFICGISFVETAVEQLSFECRQEIVRRGLKFCRQEGGKKKKMDDSGCEITWTNAIDSMQVLLNHLDLLTTETFTALRQAEDEEIQSYAKLFDLSRGDEVKLQELLVKILLDGQPIEMVEDLLAVTSIGNWTVNTAVVEALAVITDSYRNPDTANVMLEGKEGLEVLKSLVVQVSEHHKHGGELVNPEDIINLLRPFCADAIVPVEPRLDVLQILEQCFDLTDNDLVLLVLYRTDAIVSTAWEDKKLTEADINCDSSRQELFNSLLGCSANMAQYLALSKMLRVWPLLSSLKTSSEDPANHPLAKLCCAMVECCNQEGAEAVLRICKDTIAIMPLSVKCTQHVVGHMLNHGHCLPAVKLCLITAYPDMHSKAVEELISNPQVFEDEELLNLLLKHNLTSKIVSTPYYSLVITYLLSNQNTESTSPDGMDVKSVARQLQEAGHMAEAGSLLLKYRGTHSALRTFEAAVGIVKQWFNN</sequence>
<accession>A0A1S3JM80</accession>
<dbReference type="PANTHER" id="PTHR15922">
    <property type="entry name" value="NEUROBLASTOMA-AMPLIFIED SEQUENCE"/>
    <property type="match status" value="1"/>
</dbReference>